<organism evidence="2 3">
    <name type="scientific">Puccinia graminis f. sp. tritici</name>
    <dbReference type="NCBI Taxonomy" id="56615"/>
    <lineage>
        <taxon>Eukaryota</taxon>
        <taxon>Fungi</taxon>
        <taxon>Dikarya</taxon>
        <taxon>Basidiomycota</taxon>
        <taxon>Pucciniomycotina</taxon>
        <taxon>Pucciniomycetes</taxon>
        <taxon>Pucciniales</taxon>
        <taxon>Pucciniaceae</taxon>
        <taxon>Puccinia</taxon>
    </lineage>
</organism>
<feature type="region of interest" description="Disordered" evidence="1">
    <location>
        <begin position="1"/>
        <end position="42"/>
    </location>
</feature>
<dbReference type="AlphaFoldDB" id="A0A5B0NF02"/>
<dbReference type="Proteomes" id="UP000325313">
    <property type="component" value="Unassembled WGS sequence"/>
</dbReference>
<dbReference type="EMBL" id="VDEP01000411">
    <property type="protein sequence ID" value="KAA1086359.1"/>
    <property type="molecule type" value="Genomic_DNA"/>
</dbReference>
<gene>
    <name evidence="2" type="ORF">PGTUg99_018869</name>
</gene>
<proteinExistence type="predicted"/>
<comment type="caution">
    <text evidence="2">The sequence shown here is derived from an EMBL/GenBank/DDBJ whole genome shotgun (WGS) entry which is preliminary data.</text>
</comment>
<accession>A0A5B0NF02</accession>
<protein>
    <submittedName>
        <fullName evidence="2">Uncharacterized protein</fullName>
    </submittedName>
</protein>
<evidence type="ECO:0000313" key="3">
    <source>
        <dbReference type="Proteomes" id="UP000325313"/>
    </source>
</evidence>
<sequence>MAPRRARGAPRQRRHLSAPEGAPEGAPFSKCGADNQSPSFGGSRFARVAFHASQGHQALQSEGI</sequence>
<feature type="compositionally biased region" description="Basic residues" evidence="1">
    <location>
        <begin position="1"/>
        <end position="16"/>
    </location>
</feature>
<evidence type="ECO:0000313" key="2">
    <source>
        <dbReference type="EMBL" id="KAA1086359.1"/>
    </source>
</evidence>
<evidence type="ECO:0000256" key="1">
    <source>
        <dbReference type="SAM" id="MobiDB-lite"/>
    </source>
</evidence>
<reference evidence="2 3" key="1">
    <citation type="submission" date="2019-05" db="EMBL/GenBank/DDBJ databases">
        <title>Emergence of the Ug99 lineage of the wheat stem rust pathogen through somatic hybridization.</title>
        <authorList>
            <person name="Li F."/>
            <person name="Upadhyaya N.M."/>
            <person name="Sperschneider J."/>
            <person name="Matny O."/>
            <person name="Nguyen-Phuc H."/>
            <person name="Mago R."/>
            <person name="Raley C."/>
            <person name="Miller M.E."/>
            <person name="Silverstein K.A.T."/>
            <person name="Henningsen E."/>
            <person name="Hirsch C.D."/>
            <person name="Visser B."/>
            <person name="Pretorius Z.A."/>
            <person name="Steffenson B.J."/>
            <person name="Schwessinger B."/>
            <person name="Dodds P.N."/>
            <person name="Figueroa M."/>
        </authorList>
    </citation>
    <scope>NUCLEOTIDE SEQUENCE [LARGE SCALE GENOMIC DNA]</scope>
    <source>
        <strain evidence="2 3">Ug99</strain>
    </source>
</reference>
<name>A0A5B0NF02_PUCGR</name>